<reference evidence="2" key="1">
    <citation type="submission" date="2013-08" db="EMBL/GenBank/DDBJ databases">
        <authorList>
            <person name="Mendez C."/>
            <person name="Richter M."/>
            <person name="Ferrer M."/>
            <person name="Sanchez J."/>
        </authorList>
    </citation>
    <scope>NUCLEOTIDE SEQUENCE</scope>
</reference>
<gene>
    <name evidence="2" type="ORF">B1A_05518</name>
</gene>
<accession>T1CRU6</accession>
<proteinExistence type="predicted"/>
<feature type="non-terminal residue" evidence="2">
    <location>
        <position position="1"/>
    </location>
</feature>
<sequence length="520" mass="56994">ADLARRCRAGLDHSEEVWAERKRAITKESSSRWAGAITKASNDAFATARRNQLRQQADLTRAIATLAEKVELPCHSAQERGELRASRAGGKLKFGYRSSPELALKRQRLQHLRASLARLDRDLEAGRVHITRGGKRLLRHRLHLEQAGITKEQWCGRWDASRWWITANGESGKSFGNETIRVSPEGVMEVDLPQALARLANVTMGGLTRYRFQAAVHFSYRQAEWLAQVKGDRAVAYTISFDQAKDRFYLDASLTPASPAPVPAYQELLADPAARTLAVDHNHGFLAPALLDRSGNPVGRLRPIPLVTENLSASTRDGHLRQAITQLLDLAEVSGASAITIEDLGFSEMRSTGRERYGSRRWFRKVVSGMPTAKFRDRLVAMASRRGIAVVGVPAAYSSIWGRQHWLAPLWAPHQQVSGHTAAAVVLGRRALGHSARRRPQASPGVTTPDRRIEAAGQPAGVESYHVECVGMAGTGGEGQSKIRRRQGSHTTGARPETATACLADPRSGRTVGPDRVSLG</sequence>
<dbReference type="EMBL" id="AUZX01004030">
    <property type="protein sequence ID" value="EQD72010.1"/>
    <property type="molecule type" value="Genomic_DNA"/>
</dbReference>
<protein>
    <submittedName>
        <fullName evidence="2">Protein containing Transposase, IS605 OrfB</fullName>
    </submittedName>
</protein>
<reference evidence="2" key="2">
    <citation type="journal article" date="2014" name="ISME J.">
        <title>Microbial stratification in low pH oxic and suboxic macroscopic growths along an acid mine drainage.</title>
        <authorList>
            <person name="Mendez-Garcia C."/>
            <person name="Mesa V."/>
            <person name="Sprenger R.R."/>
            <person name="Richter M."/>
            <person name="Diez M.S."/>
            <person name="Solano J."/>
            <person name="Bargiela R."/>
            <person name="Golyshina O.V."/>
            <person name="Manteca A."/>
            <person name="Ramos J.L."/>
            <person name="Gallego J.R."/>
            <person name="Llorente I."/>
            <person name="Martins Dos Santos V.A."/>
            <person name="Jensen O.N."/>
            <person name="Pelaez A.I."/>
            <person name="Sanchez J."/>
            <person name="Ferrer M."/>
        </authorList>
    </citation>
    <scope>NUCLEOTIDE SEQUENCE</scope>
</reference>
<evidence type="ECO:0000313" key="2">
    <source>
        <dbReference type="EMBL" id="EQD72010.1"/>
    </source>
</evidence>
<comment type="caution">
    <text evidence="2">The sequence shown here is derived from an EMBL/GenBank/DDBJ whole genome shotgun (WGS) entry which is preliminary data.</text>
</comment>
<feature type="region of interest" description="Disordered" evidence="1">
    <location>
        <begin position="433"/>
        <end position="459"/>
    </location>
</feature>
<dbReference type="AlphaFoldDB" id="T1CRU6"/>
<feature type="non-terminal residue" evidence="2">
    <location>
        <position position="520"/>
    </location>
</feature>
<organism evidence="2">
    <name type="scientific">mine drainage metagenome</name>
    <dbReference type="NCBI Taxonomy" id="410659"/>
    <lineage>
        <taxon>unclassified sequences</taxon>
        <taxon>metagenomes</taxon>
        <taxon>ecological metagenomes</taxon>
    </lineage>
</organism>
<evidence type="ECO:0000256" key="1">
    <source>
        <dbReference type="SAM" id="MobiDB-lite"/>
    </source>
</evidence>
<name>T1CRU6_9ZZZZ</name>
<feature type="region of interest" description="Disordered" evidence="1">
    <location>
        <begin position="473"/>
        <end position="520"/>
    </location>
</feature>